<evidence type="ECO:0008006" key="14">
    <source>
        <dbReference type="Google" id="ProtNLM"/>
    </source>
</evidence>
<keyword evidence="9 11" id="KW-0472">Membrane</keyword>
<dbReference type="NCBIfam" id="TIGR00739">
    <property type="entry name" value="yajC"/>
    <property type="match status" value="1"/>
</dbReference>
<dbReference type="EMBL" id="AP027731">
    <property type="protein sequence ID" value="BDZ46940.1"/>
    <property type="molecule type" value="Genomic_DNA"/>
</dbReference>
<dbReference type="SMART" id="SM01323">
    <property type="entry name" value="YajC"/>
    <property type="match status" value="1"/>
</dbReference>
<evidence type="ECO:0000313" key="13">
    <source>
        <dbReference type="Proteomes" id="UP001321498"/>
    </source>
</evidence>
<feature type="transmembrane region" description="Helical" evidence="11">
    <location>
        <begin position="6"/>
        <end position="23"/>
    </location>
</feature>
<evidence type="ECO:0000313" key="12">
    <source>
        <dbReference type="EMBL" id="BDZ46940.1"/>
    </source>
</evidence>
<organism evidence="12 13">
    <name type="scientific">Naasia aerilata</name>
    <dbReference type="NCBI Taxonomy" id="1162966"/>
    <lineage>
        <taxon>Bacteria</taxon>
        <taxon>Bacillati</taxon>
        <taxon>Actinomycetota</taxon>
        <taxon>Actinomycetes</taxon>
        <taxon>Micrococcales</taxon>
        <taxon>Microbacteriaceae</taxon>
        <taxon>Naasia</taxon>
    </lineage>
</organism>
<keyword evidence="3" id="KW-0813">Transport</keyword>
<name>A0ABM8GF38_9MICO</name>
<keyword evidence="8" id="KW-0811">Translocation</keyword>
<evidence type="ECO:0000256" key="11">
    <source>
        <dbReference type="SAM" id="Phobius"/>
    </source>
</evidence>
<accession>A0ABM8GF38</accession>
<gene>
    <name evidence="12" type="ORF">GCM10025866_28490</name>
</gene>
<keyword evidence="7 11" id="KW-1133">Transmembrane helix</keyword>
<keyword evidence="6" id="KW-0653">Protein transport</keyword>
<evidence type="ECO:0000256" key="8">
    <source>
        <dbReference type="ARBA" id="ARBA00023010"/>
    </source>
</evidence>
<sequence>MDPITIVMLAVLALLIFFMFRNSRKRQRDLAAMADRTQPGAKVMTNFGLFGTIVAIDQEENQVQLETGPGTILTVHRQTIAKIIEPNEVVTDDDAEAVEAGEVDPGDGTPTSPHYGERVLGEADTTSAARAPKKLDE</sequence>
<evidence type="ECO:0000256" key="7">
    <source>
        <dbReference type="ARBA" id="ARBA00022989"/>
    </source>
</evidence>
<keyword evidence="13" id="KW-1185">Reference proteome</keyword>
<feature type="region of interest" description="Disordered" evidence="10">
    <location>
        <begin position="91"/>
        <end position="137"/>
    </location>
</feature>
<dbReference type="RefSeq" id="WP_286276925.1">
    <property type="nucleotide sequence ID" value="NZ_AP027731.1"/>
</dbReference>
<keyword evidence="5 11" id="KW-0812">Transmembrane</keyword>
<protein>
    <recommendedName>
        <fullName evidence="14">Preprotein translocase subunit YajC</fullName>
    </recommendedName>
</protein>
<comment type="similarity">
    <text evidence="2">Belongs to the YajC family.</text>
</comment>
<evidence type="ECO:0000256" key="1">
    <source>
        <dbReference type="ARBA" id="ARBA00004162"/>
    </source>
</evidence>
<reference evidence="13" key="1">
    <citation type="journal article" date="2019" name="Int. J. Syst. Evol. Microbiol.">
        <title>The Global Catalogue of Microorganisms (GCM) 10K type strain sequencing project: providing services to taxonomists for standard genome sequencing and annotation.</title>
        <authorList>
            <consortium name="The Broad Institute Genomics Platform"/>
            <consortium name="The Broad Institute Genome Sequencing Center for Infectious Disease"/>
            <person name="Wu L."/>
            <person name="Ma J."/>
        </authorList>
    </citation>
    <scope>NUCLEOTIDE SEQUENCE [LARGE SCALE GENOMIC DNA]</scope>
    <source>
        <strain evidence="13">NBRC 108725</strain>
    </source>
</reference>
<keyword evidence="4" id="KW-1003">Cell membrane</keyword>
<evidence type="ECO:0000256" key="4">
    <source>
        <dbReference type="ARBA" id="ARBA00022475"/>
    </source>
</evidence>
<evidence type="ECO:0000256" key="6">
    <source>
        <dbReference type="ARBA" id="ARBA00022927"/>
    </source>
</evidence>
<proteinExistence type="inferred from homology"/>
<evidence type="ECO:0000256" key="10">
    <source>
        <dbReference type="SAM" id="MobiDB-lite"/>
    </source>
</evidence>
<feature type="compositionally biased region" description="Acidic residues" evidence="10">
    <location>
        <begin position="91"/>
        <end position="105"/>
    </location>
</feature>
<evidence type="ECO:0000256" key="3">
    <source>
        <dbReference type="ARBA" id="ARBA00022448"/>
    </source>
</evidence>
<dbReference type="Pfam" id="PF02699">
    <property type="entry name" value="YajC"/>
    <property type="match status" value="1"/>
</dbReference>
<evidence type="ECO:0000256" key="5">
    <source>
        <dbReference type="ARBA" id="ARBA00022692"/>
    </source>
</evidence>
<dbReference type="PANTHER" id="PTHR33909">
    <property type="entry name" value="SEC TRANSLOCON ACCESSORY COMPLEX SUBUNIT YAJC"/>
    <property type="match status" value="1"/>
</dbReference>
<dbReference type="PANTHER" id="PTHR33909:SF1">
    <property type="entry name" value="SEC TRANSLOCON ACCESSORY COMPLEX SUBUNIT YAJC"/>
    <property type="match status" value="1"/>
</dbReference>
<evidence type="ECO:0000256" key="9">
    <source>
        <dbReference type="ARBA" id="ARBA00023136"/>
    </source>
</evidence>
<dbReference type="InterPro" id="IPR003849">
    <property type="entry name" value="Preprotein_translocase_YajC"/>
</dbReference>
<evidence type="ECO:0000256" key="2">
    <source>
        <dbReference type="ARBA" id="ARBA00006742"/>
    </source>
</evidence>
<dbReference type="Proteomes" id="UP001321498">
    <property type="component" value="Chromosome"/>
</dbReference>
<comment type="subcellular location">
    <subcellularLocation>
        <location evidence="1">Cell membrane</location>
        <topology evidence="1">Single-pass membrane protein</topology>
    </subcellularLocation>
</comment>